<dbReference type="OMA" id="IRPHYDT"/>
<feature type="region of interest" description="Disordered" evidence="2">
    <location>
        <begin position="1"/>
        <end position="22"/>
    </location>
</feature>
<name>E9DH06_COCPS</name>
<reference evidence="4" key="2">
    <citation type="submission" date="2010-03" db="EMBL/GenBank/DDBJ databases">
        <title>The genome sequence of Coccidioides posadasii strain Silveira.</title>
        <authorList>
            <consortium name="The Broad Institute Genome Sequencing Center for Infectious Disease"/>
            <person name="Neafsey D."/>
            <person name="Orbach M."/>
            <person name="Henn M.R."/>
            <person name="Cole G.T."/>
            <person name="Galgiani J."/>
            <person name="Gardner M.J."/>
            <person name="Kirkland T.N."/>
            <person name="Taylor J.W."/>
            <person name="Young S.K."/>
            <person name="Zeng Q."/>
            <person name="Koehrsen M."/>
            <person name="Alvarado L."/>
            <person name="Berlin A."/>
            <person name="Borenstein D."/>
            <person name="Chapman S.B."/>
            <person name="Chen Z."/>
            <person name="Engels R."/>
            <person name="Freedman E."/>
            <person name="Gellesch M."/>
            <person name="Goldberg J."/>
            <person name="Griggs A."/>
            <person name="Gujja S."/>
            <person name="Heilman E."/>
            <person name="Heiman D."/>
            <person name="Howarth C."/>
            <person name="Jen D."/>
            <person name="Larson L."/>
            <person name="Mehta T."/>
            <person name="Neiman D."/>
            <person name="Park D."/>
            <person name="Pearson M."/>
            <person name="Richards J."/>
            <person name="Roberts A."/>
            <person name="Saif S."/>
            <person name="Shea T."/>
            <person name="Shenoy N."/>
            <person name="Sisk P."/>
            <person name="Stolte C."/>
            <person name="Sykes S."/>
            <person name="Walk T."/>
            <person name="White J."/>
            <person name="Yandava C."/>
            <person name="Haas B."/>
            <person name="Nusbaum C."/>
            <person name="Birren B."/>
        </authorList>
    </citation>
    <scope>NUCLEOTIDE SEQUENCE [LARGE SCALE GENOMIC DNA]</scope>
    <source>
        <strain evidence="4">RMSCC 757 / Silveira</strain>
    </source>
</reference>
<dbReference type="Gene3D" id="1.20.5.1700">
    <property type="match status" value="1"/>
</dbReference>
<dbReference type="VEuPathDB" id="FungiDB:CPSG_09153"/>
<feature type="region of interest" description="Disordered" evidence="2">
    <location>
        <begin position="95"/>
        <end position="117"/>
    </location>
</feature>
<dbReference type="EMBL" id="GL636507">
    <property type="protein sequence ID" value="EFW14303.1"/>
    <property type="molecule type" value="Genomic_DNA"/>
</dbReference>
<sequence length="219" mass="25237">MARRNENLTLDQPRQHYSPGSEGRFVLRRSASVPSIHPHGETELFTVEDDITTEQLAVIEHLEKLHCDEMAGWQTTLSGHAKELSEIRSKLAKATNRGKLRKKSAKQRAQSRDAEISSLKEELANQKQCNDTIETWAAEAEEAVVDMKQHVNSLTFQLKSMRDQREQLAARVNHLMETNTALRKKNKVAAKQMRNTEHEMNLTNKLLWMRLFNRGRKQV</sequence>
<protein>
    <submittedName>
        <fullName evidence="3">Uncharacterized protein</fullName>
    </submittedName>
</protein>
<evidence type="ECO:0000313" key="4">
    <source>
        <dbReference type="Proteomes" id="UP000002497"/>
    </source>
</evidence>
<feature type="compositionally biased region" description="Basic residues" evidence="2">
    <location>
        <begin position="96"/>
        <end position="106"/>
    </location>
</feature>
<feature type="coiled-coil region" evidence="1">
    <location>
        <begin position="151"/>
        <end position="199"/>
    </location>
</feature>
<keyword evidence="4" id="KW-1185">Reference proteome</keyword>
<dbReference type="VEuPathDB" id="FungiDB:D8B26_007048"/>
<dbReference type="HOGENOM" id="CLU_1261408_0_0_1"/>
<gene>
    <name evidence="3" type="ORF">CPSG_09153</name>
</gene>
<organism evidence="4">
    <name type="scientific">Coccidioides posadasii (strain RMSCC 757 / Silveira)</name>
    <name type="common">Valley fever fungus</name>
    <dbReference type="NCBI Taxonomy" id="443226"/>
    <lineage>
        <taxon>Eukaryota</taxon>
        <taxon>Fungi</taxon>
        <taxon>Dikarya</taxon>
        <taxon>Ascomycota</taxon>
        <taxon>Pezizomycotina</taxon>
        <taxon>Eurotiomycetes</taxon>
        <taxon>Eurotiomycetidae</taxon>
        <taxon>Onygenales</taxon>
        <taxon>Onygenaceae</taxon>
        <taxon>Coccidioides</taxon>
    </lineage>
</organism>
<keyword evidence="1" id="KW-0175">Coiled coil</keyword>
<evidence type="ECO:0000313" key="3">
    <source>
        <dbReference type="EMBL" id="EFW14303.1"/>
    </source>
</evidence>
<evidence type="ECO:0000256" key="1">
    <source>
        <dbReference type="SAM" id="Coils"/>
    </source>
</evidence>
<dbReference type="OrthoDB" id="10322964at2759"/>
<evidence type="ECO:0000256" key="2">
    <source>
        <dbReference type="SAM" id="MobiDB-lite"/>
    </source>
</evidence>
<dbReference type="Proteomes" id="UP000002497">
    <property type="component" value="Unassembled WGS sequence"/>
</dbReference>
<dbReference type="AlphaFoldDB" id="E9DH06"/>
<accession>E9DH06</accession>
<proteinExistence type="predicted"/>
<reference evidence="4" key="1">
    <citation type="journal article" date="2010" name="Genome Res.">
        <title>Population genomic sequencing of Coccidioides fungi reveals recent hybridization and transposon control.</title>
        <authorList>
            <person name="Neafsey D.E."/>
            <person name="Barker B.M."/>
            <person name="Sharpton T.J."/>
            <person name="Stajich J.E."/>
            <person name="Park D.J."/>
            <person name="Whiston E."/>
            <person name="Hung C.-Y."/>
            <person name="McMahan C."/>
            <person name="White J."/>
            <person name="Sykes S."/>
            <person name="Heiman D."/>
            <person name="Young S."/>
            <person name="Zeng Q."/>
            <person name="Abouelleil A."/>
            <person name="Aftuck L."/>
            <person name="Bessette D."/>
            <person name="Brown A."/>
            <person name="FitzGerald M."/>
            <person name="Lui A."/>
            <person name="Macdonald J.P."/>
            <person name="Priest M."/>
            <person name="Orbach M.J."/>
            <person name="Galgiani J.N."/>
            <person name="Kirkland T.N."/>
            <person name="Cole G.T."/>
            <person name="Birren B.W."/>
            <person name="Henn M.R."/>
            <person name="Taylor J.W."/>
            <person name="Rounsley S.D."/>
        </authorList>
    </citation>
    <scope>NUCLEOTIDE SEQUENCE [LARGE SCALE GENOMIC DNA]</scope>
    <source>
        <strain evidence="4">RMSCC 757 / Silveira</strain>
    </source>
</reference>